<accession>A0A0J8QW43</accession>
<proteinExistence type="predicted"/>
<feature type="transmembrane region" description="Helical" evidence="1">
    <location>
        <begin position="23"/>
        <end position="43"/>
    </location>
</feature>
<dbReference type="STRING" id="454286.A0A0J8QW43"/>
<dbReference type="Proteomes" id="UP000054559">
    <property type="component" value="Unassembled WGS sequence"/>
</dbReference>
<evidence type="ECO:0000313" key="2">
    <source>
        <dbReference type="EMBL" id="KMU76285.1"/>
    </source>
</evidence>
<organism evidence="2 3">
    <name type="scientific">Coccidioides immitis RMSCC 3703</name>
    <dbReference type="NCBI Taxonomy" id="454286"/>
    <lineage>
        <taxon>Eukaryota</taxon>
        <taxon>Fungi</taxon>
        <taxon>Dikarya</taxon>
        <taxon>Ascomycota</taxon>
        <taxon>Pezizomycotina</taxon>
        <taxon>Eurotiomycetes</taxon>
        <taxon>Eurotiomycetidae</taxon>
        <taxon>Onygenales</taxon>
        <taxon>Onygenaceae</taxon>
        <taxon>Coccidioides</taxon>
    </lineage>
</organism>
<gene>
    <name evidence="2" type="ORF">CISG_01020</name>
</gene>
<reference evidence="3" key="1">
    <citation type="journal article" date="2010" name="Genome Res.">
        <title>Population genomic sequencing of Coccidioides fungi reveals recent hybridization and transposon control.</title>
        <authorList>
            <person name="Neafsey D.E."/>
            <person name="Barker B.M."/>
            <person name="Sharpton T.J."/>
            <person name="Stajich J.E."/>
            <person name="Park D.J."/>
            <person name="Whiston E."/>
            <person name="Hung C.-Y."/>
            <person name="McMahan C."/>
            <person name="White J."/>
            <person name="Sykes S."/>
            <person name="Heiman D."/>
            <person name="Young S."/>
            <person name="Zeng Q."/>
            <person name="Abouelleil A."/>
            <person name="Aftuck L."/>
            <person name="Bessette D."/>
            <person name="Brown A."/>
            <person name="FitzGerald M."/>
            <person name="Lui A."/>
            <person name="Macdonald J.P."/>
            <person name="Priest M."/>
            <person name="Orbach M.J."/>
            <person name="Galgiani J.N."/>
            <person name="Kirkland T.N."/>
            <person name="Cole G.T."/>
            <person name="Birren B.W."/>
            <person name="Henn M.R."/>
            <person name="Taylor J.W."/>
            <person name="Rounsley S.D."/>
        </authorList>
    </citation>
    <scope>NUCLEOTIDE SEQUENCE [LARGE SCALE GENOMIC DNA]</scope>
    <source>
        <strain evidence="3">RMSCC 3703</strain>
    </source>
</reference>
<dbReference type="EMBL" id="DS268120">
    <property type="protein sequence ID" value="KMU76285.1"/>
    <property type="molecule type" value="Genomic_DNA"/>
</dbReference>
<protein>
    <submittedName>
        <fullName evidence="2">Uncharacterized protein</fullName>
    </submittedName>
</protein>
<sequence>MASPDRVPGEEYDYEALPSNYSLGHNMIAGAFAGIAVCLRFCVSLRRFRP</sequence>
<keyword evidence="1" id="KW-0472">Membrane</keyword>
<name>A0A0J8QW43_COCIT</name>
<evidence type="ECO:0000313" key="3">
    <source>
        <dbReference type="Proteomes" id="UP000054559"/>
    </source>
</evidence>
<dbReference type="AlphaFoldDB" id="A0A0J8QW43"/>
<keyword evidence="1" id="KW-1133">Transmembrane helix</keyword>
<evidence type="ECO:0000256" key="1">
    <source>
        <dbReference type="SAM" id="Phobius"/>
    </source>
</evidence>
<keyword evidence="1" id="KW-0812">Transmembrane</keyword>